<reference evidence="1 2" key="1">
    <citation type="submission" date="2018-01" db="EMBL/GenBank/DDBJ databases">
        <authorList>
            <person name="Clerissi C."/>
        </authorList>
    </citation>
    <scope>NUCLEOTIDE SEQUENCE [LARGE SCALE GENOMIC DNA]</scope>
    <source>
        <strain evidence="1">Cupriavidus taiwanensis SWF 66322</strain>
    </source>
</reference>
<dbReference type="Proteomes" id="UP000254259">
    <property type="component" value="Chromosome CBM2636"/>
</dbReference>
<evidence type="ECO:0000313" key="2">
    <source>
        <dbReference type="Proteomes" id="UP000254259"/>
    </source>
</evidence>
<name>A0A9Q7XTQ6_9BURK</name>
<dbReference type="AlphaFoldDB" id="A0A9Q7XTQ6"/>
<organism evidence="1 2">
    <name type="scientific">Cupriavidus taiwanensis</name>
    <dbReference type="NCBI Taxonomy" id="164546"/>
    <lineage>
        <taxon>Bacteria</taxon>
        <taxon>Pseudomonadati</taxon>
        <taxon>Pseudomonadota</taxon>
        <taxon>Betaproteobacteria</taxon>
        <taxon>Burkholderiales</taxon>
        <taxon>Burkholderiaceae</taxon>
        <taxon>Cupriavidus</taxon>
    </lineage>
</organism>
<evidence type="ECO:0000313" key="1">
    <source>
        <dbReference type="EMBL" id="SPD64595.1"/>
    </source>
</evidence>
<dbReference type="EMBL" id="LT984813">
    <property type="protein sequence ID" value="SPD64595.1"/>
    <property type="molecule type" value="Genomic_DNA"/>
</dbReference>
<protein>
    <submittedName>
        <fullName evidence="1">Uncharacterized protein</fullName>
    </submittedName>
</protein>
<sequence length="53" mass="6264">MPPAFNLSQDQTLQFNLCVPRRARSFERSLTLRKLTDQSEDQSRFAVRALYNF</sequence>
<proteinExistence type="predicted"/>
<accession>A0A9Q7XTQ6</accession>
<gene>
    <name evidence="1" type="ORF">CBM2636_11611</name>
</gene>